<accession>A0AAW0ABX1</accession>
<dbReference type="Proteomes" id="UP001362999">
    <property type="component" value="Unassembled WGS sequence"/>
</dbReference>
<sequence length="94" mass="10479">MEVGDLKSSQKVVRLHHSVERLKPIWKINDHAAASEHLIKEGASVNWMYVGQAAAAQLVLDVENYKDHTSIANQNVDHFFMVEVANGKLTMPVA</sequence>
<organism evidence="1 2">
    <name type="scientific">Favolaschia claudopus</name>
    <dbReference type="NCBI Taxonomy" id="2862362"/>
    <lineage>
        <taxon>Eukaryota</taxon>
        <taxon>Fungi</taxon>
        <taxon>Dikarya</taxon>
        <taxon>Basidiomycota</taxon>
        <taxon>Agaricomycotina</taxon>
        <taxon>Agaricomycetes</taxon>
        <taxon>Agaricomycetidae</taxon>
        <taxon>Agaricales</taxon>
        <taxon>Marasmiineae</taxon>
        <taxon>Mycenaceae</taxon>
        <taxon>Favolaschia</taxon>
    </lineage>
</organism>
<evidence type="ECO:0000313" key="2">
    <source>
        <dbReference type="Proteomes" id="UP001362999"/>
    </source>
</evidence>
<reference evidence="1 2" key="1">
    <citation type="journal article" date="2024" name="J Genomics">
        <title>Draft genome sequencing and assembly of Favolaschia claudopus CIRM-BRFM 2984 isolated from oak limbs.</title>
        <authorList>
            <person name="Navarro D."/>
            <person name="Drula E."/>
            <person name="Chaduli D."/>
            <person name="Cazenave R."/>
            <person name="Ahrendt S."/>
            <person name="Wang J."/>
            <person name="Lipzen A."/>
            <person name="Daum C."/>
            <person name="Barry K."/>
            <person name="Grigoriev I.V."/>
            <person name="Favel A."/>
            <person name="Rosso M.N."/>
            <person name="Martin F."/>
        </authorList>
    </citation>
    <scope>NUCLEOTIDE SEQUENCE [LARGE SCALE GENOMIC DNA]</scope>
    <source>
        <strain evidence="1 2">CIRM-BRFM 2984</strain>
    </source>
</reference>
<name>A0AAW0ABX1_9AGAR</name>
<dbReference type="AlphaFoldDB" id="A0AAW0ABX1"/>
<dbReference type="EMBL" id="JAWWNJ010000075">
    <property type="protein sequence ID" value="KAK7006522.1"/>
    <property type="molecule type" value="Genomic_DNA"/>
</dbReference>
<gene>
    <name evidence="1" type="ORF">R3P38DRAFT_3213817</name>
</gene>
<proteinExistence type="predicted"/>
<comment type="caution">
    <text evidence="1">The sequence shown here is derived from an EMBL/GenBank/DDBJ whole genome shotgun (WGS) entry which is preliminary data.</text>
</comment>
<evidence type="ECO:0000313" key="1">
    <source>
        <dbReference type="EMBL" id="KAK7006522.1"/>
    </source>
</evidence>
<protein>
    <submittedName>
        <fullName evidence="1">Uncharacterized protein</fullName>
    </submittedName>
</protein>
<keyword evidence="2" id="KW-1185">Reference proteome</keyword>